<dbReference type="PROSITE" id="PS50937">
    <property type="entry name" value="HTH_MERR_2"/>
    <property type="match status" value="1"/>
</dbReference>
<dbReference type="GO" id="GO:0032259">
    <property type="term" value="P:methylation"/>
    <property type="evidence" value="ECO:0007669"/>
    <property type="project" value="UniProtKB-KW"/>
</dbReference>
<accession>A0A222FG98</accession>
<dbReference type="GO" id="GO:0003677">
    <property type="term" value="F:DNA binding"/>
    <property type="evidence" value="ECO:0007669"/>
    <property type="project" value="UniProtKB-KW"/>
</dbReference>
<dbReference type="OrthoDB" id="9808480at2"/>
<dbReference type="Pfam" id="PF13649">
    <property type="entry name" value="Methyltransf_25"/>
    <property type="match status" value="1"/>
</dbReference>
<evidence type="ECO:0000256" key="2">
    <source>
        <dbReference type="SAM" id="Coils"/>
    </source>
</evidence>
<dbReference type="InterPro" id="IPR000551">
    <property type="entry name" value="MerR-type_HTH_dom"/>
</dbReference>
<keyword evidence="4" id="KW-0489">Methyltransferase</keyword>
<evidence type="ECO:0000313" key="4">
    <source>
        <dbReference type="EMBL" id="ASP38105.1"/>
    </source>
</evidence>
<feature type="coiled-coil region" evidence="2">
    <location>
        <begin position="66"/>
        <end position="93"/>
    </location>
</feature>
<dbReference type="RefSeq" id="WP_094059304.1">
    <property type="nucleotide sequence ID" value="NZ_CP022530.1"/>
</dbReference>
<dbReference type="Proteomes" id="UP000202440">
    <property type="component" value="Chromosome"/>
</dbReference>
<organism evidence="4 5">
    <name type="scientific">Bacterioplanes sanyensis</name>
    <dbReference type="NCBI Taxonomy" id="1249553"/>
    <lineage>
        <taxon>Bacteria</taxon>
        <taxon>Pseudomonadati</taxon>
        <taxon>Pseudomonadota</taxon>
        <taxon>Gammaproteobacteria</taxon>
        <taxon>Oceanospirillales</taxon>
        <taxon>Oceanospirillaceae</taxon>
        <taxon>Bacterioplanes</taxon>
    </lineage>
</organism>
<dbReference type="InterPro" id="IPR047057">
    <property type="entry name" value="MerR_fam"/>
</dbReference>
<dbReference type="Gene3D" id="1.10.1660.10">
    <property type="match status" value="1"/>
</dbReference>
<dbReference type="KEGG" id="bsan:CHH28_05145"/>
<keyword evidence="5" id="KW-1185">Reference proteome</keyword>
<sequence length="389" mass="44473">MYRISQLASRVGLSRSALLYYERLGLIQGQCGSNGYRYYSERDVQHILLIRQLQAGGLTLIECQQYMHSQLDRALLQQRLTQLEQEIAAKQQAHQLLSGLLGRSSLAQWHHELDQIAPDAHLDWLQTQGFSRKDAIRLKWLSKDMNTHDQYMRDFMHIFAGVSQWGPGSSEDTLAALANVPFAPQQVVDIGCGQGHSTLLLAQHTHAQIIANDNDEPALQRLMQTAEQMGLNERIQPHCADMQMLHLAEGEFDLLWAEGCAYIIGVAQALKHWQPLLRAQGVLVFSDLIWLTEQPSDEATSFWQQEYPAMTNLQQRREDIANSGFKLLHTFTMSEQAWLNYSQPLQQRLHQLEPELGDSSAWQDIERELSIYQSFLGEFGYQMFVLQAP</sequence>
<gene>
    <name evidence="4" type="ORF">CHH28_05145</name>
</gene>
<dbReference type="Gene3D" id="3.40.50.150">
    <property type="entry name" value="Vaccinia Virus protein VP39"/>
    <property type="match status" value="1"/>
</dbReference>
<evidence type="ECO:0000256" key="1">
    <source>
        <dbReference type="ARBA" id="ARBA00023125"/>
    </source>
</evidence>
<protein>
    <submittedName>
        <fullName evidence="4">Methyltransferase</fullName>
    </submittedName>
</protein>
<dbReference type="EMBL" id="CP022530">
    <property type="protein sequence ID" value="ASP38105.1"/>
    <property type="molecule type" value="Genomic_DNA"/>
</dbReference>
<dbReference type="InterPro" id="IPR009061">
    <property type="entry name" value="DNA-bd_dom_put_sf"/>
</dbReference>
<keyword evidence="1" id="KW-0238">DNA-binding</keyword>
<reference evidence="4 5" key="1">
    <citation type="submission" date="2017-07" db="EMBL/GenBank/DDBJ databases">
        <title>Annotated genome sequence of Bacterioplanes sanyensis isolated from Red Sea.</title>
        <authorList>
            <person name="Rehman Z.U."/>
        </authorList>
    </citation>
    <scope>NUCLEOTIDE SEQUENCE [LARGE SCALE GENOMIC DNA]</scope>
    <source>
        <strain evidence="4 5">NV9</strain>
    </source>
</reference>
<proteinExistence type="predicted"/>
<dbReference type="GO" id="GO:0003700">
    <property type="term" value="F:DNA-binding transcription factor activity"/>
    <property type="evidence" value="ECO:0007669"/>
    <property type="project" value="InterPro"/>
</dbReference>
<name>A0A222FG98_9GAMM</name>
<dbReference type="PANTHER" id="PTHR30204:SF97">
    <property type="entry name" value="MERR FAMILY REGULATORY PROTEIN"/>
    <property type="match status" value="1"/>
</dbReference>
<evidence type="ECO:0000313" key="5">
    <source>
        <dbReference type="Proteomes" id="UP000202440"/>
    </source>
</evidence>
<dbReference type="CDD" id="cd02440">
    <property type="entry name" value="AdoMet_MTases"/>
    <property type="match status" value="1"/>
</dbReference>
<dbReference type="Pfam" id="PF13411">
    <property type="entry name" value="MerR_1"/>
    <property type="match status" value="1"/>
</dbReference>
<feature type="domain" description="HTH merR-type" evidence="3">
    <location>
        <begin position="1"/>
        <end position="69"/>
    </location>
</feature>
<evidence type="ECO:0000259" key="3">
    <source>
        <dbReference type="PROSITE" id="PS50937"/>
    </source>
</evidence>
<keyword evidence="4" id="KW-0808">Transferase</keyword>
<keyword evidence="2" id="KW-0175">Coiled coil</keyword>
<dbReference type="AlphaFoldDB" id="A0A222FG98"/>
<dbReference type="InterPro" id="IPR041698">
    <property type="entry name" value="Methyltransf_25"/>
</dbReference>
<dbReference type="PRINTS" id="PR00040">
    <property type="entry name" value="HTHMERR"/>
</dbReference>
<dbReference type="SUPFAM" id="SSF53335">
    <property type="entry name" value="S-adenosyl-L-methionine-dependent methyltransferases"/>
    <property type="match status" value="1"/>
</dbReference>
<dbReference type="PANTHER" id="PTHR30204">
    <property type="entry name" value="REDOX-CYCLING DRUG-SENSING TRANSCRIPTIONAL ACTIVATOR SOXR"/>
    <property type="match status" value="1"/>
</dbReference>
<dbReference type="SMART" id="SM00422">
    <property type="entry name" value="HTH_MERR"/>
    <property type="match status" value="1"/>
</dbReference>
<dbReference type="InterPro" id="IPR029063">
    <property type="entry name" value="SAM-dependent_MTases_sf"/>
</dbReference>
<dbReference type="SUPFAM" id="SSF46955">
    <property type="entry name" value="Putative DNA-binding domain"/>
    <property type="match status" value="1"/>
</dbReference>
<dbReference type="GO" id="GO:0008168">
    <property type="term" value="F:methyltransferase activity"/>
    <property type="evidence" value="ECO:0007669"/>
    <property type="project" value="UniProtKB-KW"/>
</dbReference>